<accession>A0A9P1IJX9</accession>
<keyword evidence="2" id="KW-0812">Transmembrane</keyword>
<name>A0A9P1IJX9_9PELO</name>
<keyword evidence="3" id="KW-0732">Signal</keyword>
<feature type="compositionally biased region" description="Basic residues" evidence="1">
    <location>
        <begin position="232"/>
        <end position="247"/>
    </location>
</feature>
<feature type="transmembrane region" description="Helical" evidence="2">
    <location>
        <begin position="189"/>
        <end position="212"/>
    </location>
</feature>
<sequence length="277" mass="31805">MKTANIIIILFITSIYIEPVFTRDWIEVLNNQYCGGLVYRQQPQCPSLDSDCSTDFADGRCIGLDLDVVDAWVAWLDGLYREDFRRCCPDPDRSEDFESDQKCNESIGLKNGDYTYCKKGHIFVVGKKNRINNEESKEHCIVNKNCTGGKYCVGQPIVRRKCYVIVGSEEKKEKEKKKTIYVEESDNTLMIVIIIISIVVLIVIGIGVRFYFWPRMGKAKNGQDHLVENGQNKKKPRKKNMKKRKNGQNHSVENGHNKKMEKAGKQNMKKGKKVIIV</sequence>
<comment type="caution">
    <text evidence="5">The sequence shown here is derived from an EMBL/GenBank/DDBJ whole genome shotgun (WGS) entry which is preliminary data.</text>
</comment>
<evidence type="ECO:0000313" key="6">
    <source>
        <dbReference type="Proteomes" id="UP001152747"/>
    </source>
</evidence>
<keyword evidence="2" id="KW-1133">Transmembrane helix</keyword>
<evidence type="ECO:0000256" key="1">
    <source>
        <dbReference type="SAM" id="MobiDB-lite"/>
    </source>
</evidence>
<gene>
    <name evidence="5" type="ORF">CAMP_LOCUS9456</name>
</gene>
<protein>
    <recommendedName>
        <fullName evidence="4">Domain of unknown function DX domain-containing protein</fullName>
    </recommendedName>
</protein>
<feature type="domain" description="Domain of unknown function DX" evidence="4">
    <location>
        <begin position="97"/>
        <end position="163"/>
    </location>
</feature>
<feature type="region of interest" description="Disordered" evidence="1">
    <location>
        <begin position="222"/>
        <end position="277"/>
    </location>
</feature>
<dbReference type="AlphaFoldDB" id="A0A9P1IJX9"/>
<reference evidence="5" key="1">
    <citation type="submission" date="2022-11" db="EMBL/GenBank/DDBJ databases">
        <authorList>
            <person name="Kikuchi T."/>
        </authorList>
    </citation>
    <scope>NUCLEOTIDE SEQUENCE</scope>
    <source>
        <strain evidence="5">PS1010</strain>
    </source>
</reference>
<evidence type="ECO:0000313" key="5">
    <source>
        <dbReference type="EMBL" id="CAI5446819.1"/>
    </source>
</evidence>
<dbReference type="InterPro" id="IPR002593">
    <property type="entry name" value="DX"/>
</dbReference>
<feature type="compositionally biased region" description="Basic residues" evidence="1">
    <location>
        <begin position="267"/>
        <end position="277"/>
    </location>
</feature>
<dbReference type="Pfam" id="PF01666">
    <property type="entry name" value="DX"/>
    <property type="match status" value="1"/>
</dbReference>
<feature type="chain" id="PRO_5040416096" description="Domain of unknown function DX domain-containing protein" evidence="3">
    <location>
        <begin position="23"/>
        <end position="277"/>
    </location>
</feature>
<keyword evidence="2" id="KW-0472">Membrane</keyword>
<feature type="compositionally biased region" description="Basic and acidic residues" evidence="1">
    <location>
        <begin position="253"/>
        <end position="264"/>
    </location>
</feature>
<feature type="signal peptide" evidence="3">
    <location>
        <begin position="1"/>
        <end position="22"/>
    </location>
</feature>
<proteinExistence type="predicted"/>
<evidence type="ECO:0000256" key="2">
    <source>
        <dbReference type="SAM" id="Phobius"/>
    </source>
</evidence>
<evidence type="ECO:0000259" key="4">
    <source>
        <dbReference type="Pfam" id="PF01666"/>
    </source>
</evidence>
<keyword evidence="6" id="KW-1185">Reference proteome</keyword>
<dbReference type="Proteomes" id="UP001152747">
    <property type="component" value="Unassembled WGS sequence"/>
</dbReference>
<evidence type="ECO:0000256" key="3">
    <source>
        <dbReference type="SAM" id="SignalP"/>
    </source>
</evidence>
<organism evidence="5 6">
    <name type="scientific">Caenorhabditis angaria</name>
    <dbReference type="NCBI Taxonomy" id="860376"/>
    <lineage>
        <taxon>Eukaryota</taxon>
        <taxon>Metazoa</taxon>
        <taxon>Ecdysozoa</taxon>
        <taxon>Nematoda</taxon>
        <taxon>Chromadorea</taxon>
        <taxon>Rhabditida</taxon>
        <taxon>Rhabditina</taxon>
        <taxon>Rhabditomorpha</taxon>
        <taxon>Rhabditoidea</taxon>
        <taxon>Rhabditidae</taxon>
        <taxon>Peloderinae</taxon>
        <taxon>Caenorhabditis</taxon>
    </lineage>
</organism>
<dbReference type="EMBL" id="CANHGI010000004">
    <property type="protein sequence ID" value="CAI5446819.1"/>
    <property type="molecule type" value="Genomic_DNA"/>
</dbReference>